<dbReference type="EMBL" id="QNRO01000031">
    <property type="protein sequence ID" value="RBP20551.1"/>
    <property type="molecule type" value="Genomic_DNA"/>
</dbReference>
<evidence type="ECO:0000256" key="1">
    <source>
        <dbReference type="SAM" id="Phobius"/>
    </source>
</evidence>
<organism evidence="2 3">
    <name type="scientific">Marinobacter pelagius</name>
    <dbReference type="NCBI Taxonomy" id="379482"/>
    <lineage>
        <taxon>Bacteria</taxon>
        <taxon>Pseudomonadati</taxon>
        <taxon>Pseudomonadota</taxon>
        <taxon>Gammaproteobacteria</taxon>
        <taxon>Pseudomonadales</taxon>
        <taxon>Marinobacteraceae</taxon>
        <taxon>Marinobacter</taxon>
    </lineage>
</organism>
<feature type="transmembrane region" description="Helical" evidence="1">
    <location>
        <begin position="21"/>
        <end position="41"/>
    </location>
</feature>
<name>A0A366G1B0_9GAMM</name>
<keyword evidence="1" id="KW-1133">Transmembrane helix</keyword>
<protein>
    <submittedName>
        <fullName evidence="2">MSHA biogenesis protein MshP</fullName>
    </submittedName>
</protein>
<evidence type="ECO:0000313" key="2">
    <source>
        <dbReference type="EMBL" id="RBP20551.1"/>
    </source>
</evidence>
<keyword evidence="1" id="KW-0812">Transmembrane</keyword>
<keyword evidence="1" id="KW-0472">Membrane</keyword>
<accession>A0A366G1B0</accession>
<dbReference type="OrthoDB" id="6118616at2"/>
<reference evidence="2 3" key="1">
    <citation type="submission" date="2018-06" db="EMBL/GenBank/DDBJ databases">
        <title>Freshwater and sediment microbial communities from various areas in North America, analyzing microbe dynamics in response to fracking.</title>
        <authorList>
            <person name="Lamendella R."/>
        </authorList>
    </citation>
    <scope>NUCLEOTIDE SEQUENCE [LARGE SCALE GENOMIC DNA]</scope>
    <source>
        <strain evidence="2 3">114J</strain>
    </source>
</reference>
<dbReference type="AlphaFoldDB" id="A0A366G1B0"/>
<dbReference type="RefSeq" id="WP_113864143.1">
    <property type="nucleotide sequence ID" value="NZ_QNRO01000031.1"/>
</dbReference>
<gene>
    <name evidence="2" type="ORF">DET50_1312</name>
</gene>
<comment type="caution">
    <text evidence="2">The sequence shown here is derived from an EMBL/GenBank/DDBJ whole genome shotgun (WGS) entry which is preliminary data.</text>
</comment>
<proteinExistence type="predicted"/>
<sequence length="143" mass="14961">MFPDSRFSKPLVIRYQQGIGLPIALFVITVLALLVVGMAQLQQATGQSVSLQIQSQRAFYAAESGAQLAVAGVLDGGNCAAVPASVNFSVNALKGCRAELQCSVTAPLPIPGNGSNRVYTLESSGLCGVGDELARRVVEVRVR</sequence>
<evidence type="ECO:0000313" key="3">
    <source>
        <dbReference type="Proteomes" id="UP000252995"/>
    </source>
</evidence>
<dbReference type="Proteomes" id="UP000252995">
    <property type="component" value="Unassembled WGS sequence"/>
</dbReference>